<keyword evidence="3 5" id="KW-1133">Transmembrane helix</keyword>
<reference evidence="7" key="1">
    <citation type="submission" date="2017-02" db="EMBL/GenBank/DDBJ databases">
        <authorList>
            <person name="Tafer H."/>
            <person name="Lopandic K."/>
        </authorList>
    </citation>
    <scope>NUCLEOTIDE SEQUENCE [LARGE SCALE GENOMIC DNA]</scope>
    <source>
        <strain evidence="7">CBS 366.77</strain>
    </source>
</reference>
<evidence type="ECO:0000256" key="1">
    <source>
        <dbReference type="ARBA" id="ARBA00004141"/>
    </source>
</evidence>
<gene>
    <name evidence="6" type="ORF">PHISCL_06355</name>
</gene>
<dbReference type="OrthoDB" id="2985014at2759"/>
<accession>A0A3A2ZDT5</accession>
<name>A0A3A2ZDT5_9EURO</name>
<proteinExistence type="predicted"/>
<keyword evidence="2 5" id="KW-0812">Transmembrane</keyword>
<evidence type="ECO:0000256" key="5">
    <source>
        <dbReference type="SAM" id="Phobius"/>
    </source>
</evidence>
<dbReference type="GO" id="GO:0022857">
    <property type="term" value="F:transmembrane transporter activity"/>
    <property type="evidence" value="ECO:0007669"/>
    <property type="project" value="TreeGrafter"/>
</dbReference>
<evidence type="ECO:0000313" key="6">
    <source>
        <dbReference type="EMBL" id="RJE21312.1"/>
    </source>
</evidence>
<dbReference type="Proteomes" id="UP000266188">
    <property type="component" value="Unassembled WGS sequence"/>
</dbReference>
<dbReference type="GO" id="GO:0005886">
    <property type="term" value="C:plasma membrane"/>
    <property type="evidence" value="ECO:0007669"/>
    <property type="project" value="TreeGrafter"/>
</dbReference>
<protein>
    <submittedName>
        <fullName evidence="6">Major Facilitator Superfamily</fullName>
    </submittedName>
</protein>
<comment type="caution">
    <text evidence="6">The sequence shown here is derived from an EMBL/GenBank/DDBJ whole genome shotgun (WGS) entry which is preliminary data.</text>
</comment>
<sequence length="163" mass="16961">MLFSSILSPIFAGLITIFGVDTSFVRLILCSGAFGFRTGIGFNAPIRAVQTALATDDVSLGISIMLFAQHLGPSISIAIVQVIFTNQLSSNLAQIVPGLDPATIESQGLSDVVGQVSSAQHLTALEGAGKSFSETSYLAVGLTCATLIGSLLIEWRSVKQKGS</sequence>
<keyword evidence="7" id="KW-1185">Reference proteome</keyword>
<dbReference type="PANTHER" id="PTHR23501">
    <property type="entry name" value="MAJOR FACILITATOR SUPERFAMILY"/>
    <property type="match status" value="1"/>
</dbReference>
<dbReference type="AlphaFoldDB" id="A0A3A2ZDT5"/>
<organism evidence="6 7">
    <name type="scientific">Aspergillus sclerotialis</name>
    <dbReference type="NCBI Taxonomy" id="2070753"/>
    <lineage>
        <taxon>Eukaryota</taxon>
        <taxon>Fungi</taxon>
        <taxon>Dikarya</taxon>
        <taxon>Ascomycota</taxon>
        <taxon>Pezizomycotina</taxon>
        <taxon>Eurotiomycetes</taxon>
        <taxon>Eurotiomycetidae</taxon>
        <taxon>Eurotiales</taxon>
        <taxon>Aspergillaceae</taxon>
        <taxon>Aspergillus</taxon>
        <taxon>Aspergillus subgen. Polypaecilum</taxon>
    </lineage>
</organism>
<evidence type="ECO:0000313" key="7">
    <source>
        <dbReference type="Proteomes" id="UP000266188"/>
    </source>
</evidence>
<feature type="transmembrane region" description="Helical" evidence="5">
    <location>
        <begin position="6"/>
        <end position="29"/>
    </location>
</feature>
<comment type="subcellular location">
    <subcellularLocation>
        <location evidence="1">Membrane</location>
        <topology evidence="1">Multi-pass membrane protein</topology>
    </subcellularLocation>
</comment>
<evidence type="ECO:0000256" key="3">
    <source>
        <dbReference type="ARBA" id="ARBA00022989"/>
    </source>
</evidence>
<evidence type="ECO:0000256" key="4">
    <source>
        <dbReference type="ARBA" id="ARBA00023136"/>
    </source>
</evidence>
<evidence type="ECO:0000256" key="2">
    <source>
        <dbReference type="ARBA" id="ARBA00022692"/>
    </source>
</evidence>
<dbReference type="EMBL" id="MVGC01000237">
    <property type="protein sequence ID" value="RJE21312.1"/>
    <property type="molecule type" value="Genomic_DNA"/>
</dbReference>
<keyword evidence="4 5" id="KW-0472">Membrane</keyword>
<dbReference type="PANTHER" id="PTHR23501:SF198">
    <property type="entry name" value="AZOLE RESISTANCE PROTEIN 1-RELATED"/>
    <property type="match status" value="1"/>
</dbReference>